<reference evidence="2 3" key="1">
    <citation type="submission" date="2024-10" db="EMBL/GenBank/DDBJ databases">
        <authorList>
            <person name="Kim D."/>
        </authorList>
    </citation>
    <scope>NUCLEOTIDE SEQUENCE [LARGE SCALE GENOMIC DNA]</scope>
    <source>
        <strain evidence="2">BH-2024</strain>
    </source>
</reference>
<proteinExistence type="predicted"/>
<evidence type="ECO:0000256" key="1">
    <source>
        <dbReference type="SAM" id="SignalP"/>
    </source>
</evidence>
<evidence type="ECO:0000313" key="2">
    <source>
        <dbReference type="EMBL" id="KAL3111922.1"/>
    </source>
</evidence>
<comment type="caution">
    <text evidence="2">The sequence shown here is derived from an EMBL/GenBank/DDBJ whole genome shotgun (WGS) entry which is preliminary data.</text>
</comment>
<keyword evidence="3" id="KW-1185">Reference proteome</keyword>
<dbReference type="Proteomes" id="UP001620626">
    <property type="component" value="Unassembled WGS sequence"/>
</dbReference>
<dbReference type="AlphaFoldDB" id="A0ABD2L9L1"/>
<gene>
    <name evidence="2" type="ORF">niasHT_015120</name>
</gene>
<protein>
    <submittedName>
        <fullName evidence="2">Uncharacterized protein</fullName>
    </submittedName>
</protein>
<sequence>MTAIILCILIAPICRTIALETINNPLPAEQIRGNDYRTRATIPNGTAYYVLPQLSDGPTSLPKLNAPSPPLLGQTIGTKTMPNFVPMPTAPTFSPKWKAYVPQMLAAPQPMPPNISPFLAPINPLECPKWNAITPVANECCSSKNLQKKNGK</sequence>
<accession>A0ABD2L9L1</accession>
<dbReference type="EMBL" id="JBICBT010000491">
    <property type="protein sequence ID" value="KAL3111922.1"/>
    <property type="molecule type" value="Genomic_DNA"/>
</dbReference>
<feature type="chain" id="PRO_5044868207" evidence="1">
    <location>
        <begin position="19"/>
        <end position="152"/>
    </location>
</feature>
<evidence type="ECO:0000313" key="3">
    <source>
        <dbReference type="Proteomes" id="UP001620626"/>
    </source>
</evidence>
<organism evidence="2 3">
    <name type="scientific">Heterodera trifolii</name>
    <dbReference type="NCBI Taxonomy" id="157864"/>
    <lineage>
        <taxon>Eukaryota</taxon>
        <taxon>Metazoa</taxon>
        <taxon>Ecdysozoa</taxon>
        <taxon>Nematoda</taxon>
        <taxon>Chromadorea</taxon>
        <taxon>Rhabditida</taxon>
        <taxon>Tylenchina</taxon>
        <taxon>Tylenchomorpha</taxon>
        <taxon>Tylenchoidea</taxon>
        <taxon>Heteroderidae</taxon>
        <taxon>Heteroderinae</taxon>
        <taxon>Heterodera</taxon>
    </lineage>
</organism>
<keyword evidence="1" id="KW-0732">Signal</keyword>
<name>A0ABD2L9L1_9BILA</name>
<feature type="signal peptide" evidence="1">
    <location>
        <begin position="1"/>
        <end position="18"/>
    </location>
</feature>